<reference evidence="3" key="1">
    <citation type="journal article" date="2022" name="bioRxiv">
        <title>Sequencing and chromosome-scale assembly of the giantPleurodeles waltlgenome.</title>
        <authorList>
            <person name="Brown T."/>
            <person name="Elewa A."/>
            <person name="Iarovenko S."/>
            <person name="Subramanian E."/>
            <person name="Araus A.J."/>
            <person name="Petzold A."/>
            <person name="Susuki M."/>
            <person name="Suzuki K.-i.T."/>
            <person name="Hayashi T."/>
            <person name="Toyoda A."/>
            <person name="Oliveira C."/>
            <person name="Osipova E."/>
            <person name="Leigh N.D."/>
            <person name="Simon A."/>
            <person name="Yun M.H."/>
        </authorList>
    </citation>
    <scope>NUCLEOTIDE SEQUENCE</scope>
    <source>
        <strain evidence="3">20211129_DDA</strain>
        <tissue evidence="3">Liver</tissue>
    </source>
</reference>
<evidence type="ECO:0000256" key="1">
    <source>
        <dbReference type="SAM" id="MobiDB-lite"/>
    </source>
</evidence>
<feature type="compositionally biased region" description="Basic and acidic residues" evidence="1">
    <location>
        <begin position="134"/>
        <end position="144"/>
    </location>
</feature>
<evidence type="ECO:0000313" key="4">
    <source>
        <dbReference type="Proteomes" id="UP001066276"/>
    </source>
</evidence>
<gene>
    <name evidence="3" type="ORF">NDU88_000815</name>
</gene>
<dbReference type="Pfam" id="PF25825">
    <property type="entry name" value="SAPC2_N"/>
    <property type="match status" value="1"/>
</dbReference>
<organism evidence="3 4">
    <name type="scientific">Pleurodeles waltl</name>
    <name type="common">Iberian ribbed newt</name>
    <dbReference type="NCBI Taxonomy" id="8319"/>
    <lineage>
        <taxon>Eukaryota</taxon>
        <taxon>Metazoa</taxon>
        <taxon>Chordata</taxon>
        <taxon>Craniata</taxon>
        <taxon>Vertebrata</taxon>
        <taxon>Euteleostomi</taxon>
        <taxon>Amphibia</taxon>
        <taxon>Batrachia</taxon>
        <taxon>Caudata</taxon>
        <taxon>Salamandroidea</taxon>
        <taxon>Salamandridae</taxon>
        <taxon>Pleurodelinae</taxon>
        <taxon>Pleurodeles</taxon>
    </lineage>
</organism>
<proteinExistence type="predicted"/>
<sequence>MTAVTLTPNREDLNPGRRASPMSRAFVRSLRTLFNILDDQKTGSVHLSEIESRWGRRGCNEWPRGNEGGSEAVLLPVVLDSLRQVAAPCGGYLSFPRLLAGLRIALLHDEERERQGREPYPPSYPSNIQGSARGVEKTEVEVPHKTQSPHRGAEGKGVARSQSINSTLAPGGRWQSRRCQNEPRRHSITNGIDYETVSGA</sequence>
<protein>
    <recommendedName>
        <fullName evidence="2">Suppressor APC domain-containing protein</fullName>
    </recommendedName>
</protein>
<comment type="caution">
    <text evidence="3">The sequence shown here is derived from an EMBL/GenBank/DDBJ whole genome shotgun (WGS) entry which is preliminary data.</text>
</comment>
<evidence type="ECO:0000313" key="3">
    <source>
        <dbReference type="EMBL" id="KAJ1134363.1"/>
    </source>
</evidence>
<dbReference type="InterPro" id="IPR026828">
    <property type="entry name" value="SAPC2_1/2"/>
</dbReference>
<dbReference type="AlphaFoldDB" id="A0AAV7Q1V6"/>
<feature type="region of interest" description="Disordered" evidence="1">
    <location>
        <begin position="112"/>
        <end position="200"/>
    </location>
</feature>
<dbReference type="PANTHER" id="PTHR14907">
    <property type="entry name" value="FI14130P"/>
    <property type="match status" value="1"/>
</dbReference>
<accession>A0AAV7Q1V6</accession>
<dbReference type="PANTHER" id="PTHR14907:SF2">
    <property type="entry name" value="SUPPRESSOR APC DOMAIN-CONTAINING PROTEIN 2"/>
    <property type="match status" value="1"/>
</dbReference>
<dbReference type="Proteomes" id="UP001066276">
    <property type="component" value="Chromosome 6"/>
</dbReference>
<evidence type="ECO:0000259" key="2">
    <source>
        <dbReference type="Pfam" id="PF25825"/>
    </source>
</evidence>
<dbReference type="InterPro" id="IPR057953">
    <property type="entry name" value="SAPC2_N"/>
</dbReference>
<dbReference type="EMBL" id="JANPWB010000010">
    <property type="protein sequence ID" value="KAJ1134363.1"/>
    <property type="molecule type" value="Genomic_DNA"/>
</dbReference>
<keyword evidence="4" id="KW-1185">Reference proteome</keyword>
<name>A0AAV7Q1V6_PLEWA</name>
<feature type="domain" description="Suppressor APC" evidence="2">
    <location>
        <begin position="22"/>
        <end position="111"/>
    </location>
</feature>